<comment type="subcellular location">
    <subcellularLocation>
        <location evidence="1">Nucleus</location>
    </subcellularLocation>
</comment>
<proteinExistence type="inferred from homology"/>
<comment type="caution">
    <text evidence="9">The sequence shown here is derived from an EMBL/GenBank/DDBJ whole genome shotgun (WGS) entry which is preliminary data.</text>
</comment>
<dbReference type="AlphaFoldDB" id="A0AAV7GH51"/>
<accession>A0AAV7GH51</accession>
<reference evidence="9 10" key="1">
    <citation type="journal article" date="2021" name="Hortic Res">
        <title>Chromosome-scale assembly of the Dendrobium chrysotoxum genome enhances the understanding of orchid evolution.</title>
        <authorList>
            <person name="Zhang Y."/>
            <person name="Zhang G.Q."/>
            <person name="Zhang D."/>
            <person name="Liu X.D."/>
            <person name="Xu X.Y."/>
            <person name="Sun W.H."/>
            <person name="Yu X."/>
            <person name="Zhu X."/>
            <person name="Wang Z.W."/>
            <person name="Zhao X."/>
            <person name="Zhong W.Y."/>
            <person name="Chen H."/>
            <person name="Yin W.L."/>
            <person name="Huang T."/>
            <person name="Niu S.C."/>
            <person name="Liu Z.J."/>
        </authorList>
    </citation>
    <scope>NUCLEOTIDE SEQUENCE [LARGE SCALE GENOMIC DNA]</scope>
    <source>
        <strain evidence="9">Lindl</strain>
    </source>
</reference>
<dbReference type="PROSITE" id="PS51032">
    <property type="entry name" value="AP2_ERF"/>
    <property type="match status" value="1"/>
</dbReference>
<keyword evidence="4" id="KW-0804">Transcription</keyword>
<evidence type="ECO:0000256" key="1">
    <source>
        <dbReference type="ARBA" id="ARBA00004123"/>
    </source>
</evidence>
<evidence type="ECO:0000256" key="4">
    <source>
        <dbReference type="ARBA" id="ARBA00023163"/>
    </source>
</evidence>
<evidence type="ECO:0000313" key="10">
    <source>
        <dbReference type="Proteomes" id="UP000775213"/>
    </source>
</evidence>
<evidence type="ECO:0000256" key="7">
    <source>
        <dbReference type="SAM" id="MobiDB-lite"/>
    </source>
</evidence>
<dbReference type="GO" id="GO:0003677">
    <property type="term" value="F:DNA binding"/>
    <property type="evidence" value="ECO:0007669"/>
    <property type="project" value="UniProtKB-KW"/>
</dbReference>
<gene>
    <name evidence="9" type="ORF">IEQ34_016667</name>
</gene>
<name>A0AAV7GH51_DENCH</name>
<dbReference type="GO" id="GO:0005634">
    <property type="term" value="C:nucleus"/>
    <property type="evidence" value="ECO:0007669"/>
    <property type="project" value="UniProtKB-SubCell"/>
</dbReference>
<dbReference type="InterPro" id="IPR036955">
    <property type="entry name" value="AP2/ERF_dom_sf"/>
</dbReference>
<evidence type="ECO:0000259" key="8">
    <source>
        <dbReference type="PROSITE" id="PS51032"/>
    </source>
</evidence>
<dbReference type="InterPro" id="IPR016177">
    <property type="entry name" value="DNA-bd_dom_sf"/>
</dbReference>
<dbReference type="EMBL" id="JAGFBR010000015">
    <property type="protein sequence ID" value="KAH0454743.1"/>
    <property type="molecule type" value="Genomic_DNA"/>
</dbReference>
<keyword evidence="2" id="KW-0805">Transcription regulation</keyword>
<feature type="domain" description="AP2/ERF" evidence="8">
    <location>
        <begin position="65"/>
        <end position="144"/>
    </location>
</feature>
<feature type="region of interest" description="Disordered" evidence="7">
    <location>
        <begin position="300"/>
        <end position="320"/>
    </location>
</feature>
<evidence type="ECO:0000256" key="5">
    <source>
        <dbReference type="ARBA" id="ARBA00023242"/>
    </source>
</evidence>
<feature type="compositionally biased region" description="Low complexity" evidence="7">
    <location>
        <begin position="1"/>
        <end position="23"/>
    </location>
</feature>
<sequence length="394" mass="43519">MATASASSSEAIGAAKAEASGGEWPTIDEPQPGVVLKKARKERVCTAKERISRMPPCAAGKRSSIYRGVTRTDIDGREDMRLTFGIKVLGIKIKIKKENKSILLSEQLRFDFLFGAYDDEEAAARAYDLAALKYWGAGTLINFPVSDYARDLEEMQMITFAFSRGFTKFRGIQRQPQSTRWEAPFGQMLGNEYYNCSTSRDPTTEGKYAGGFGMERKIDLTSHIRWWAPKKSRQPESGSSHEDVSRELRAVESSVQATEPYKLPLLGLPQKEKSQVRGTSACSILSRSAAFKNFMEKASQIQDTTTSKEPDQGKSIPHYFTSSELDSSGISMGFGELPIQRSQYSLSPLLTAPLRTSWNPVDPIPDPVFWTSLVPPTGQSLTTAVSSLPTNPAL</sequence>
<feature type="region of interest" description="Disordered" evidence="7">
    <location>
        <begin position="229"/>
        <end position="248"/>
    </location>
</feature>
<dbReference type="PANTHER" id="PTHR32467">
    <property type="entry name" value="AP2-LIKE ETHYLENE-RESPONSIVE TRANSCRIPTION FACTOR"/>
    <property type="match status" value="1"/>
</dbReference>
<evidence type="ECO:0000256" key="2">
    <source>
        <dbReference type="ARBA" id="ARBA00023015"/>
    </source>
</evidence>
<dbReference type="Proteomes" id="UP000775213">
    <property type="component" value="Unassembled WGS sequence"/>
</dbReference>
<dbReference type="Gene3D" id="3.30.730.10">
    <property type="entry name" value="AP2/ERF domain"/>
    <property type="match status" value="1"/>
</dbReference>
<comment type="similarity">
    <text evidence="6">Belongs to the AP2/ERF transcription factor family. AP2 subfamily.</text>
</comment>
<feature type="region of interest" description="Disordered" evidence="7">
    <location>
        <begin position="1"/>
        <end position="31"/>
    </location>
</feature>
<keyword evidence="10" id="KW-1185">Reference proteome</keyword>
<organism evidence="9 10">
    <name type="scientific">Dendrobium chrysotoxum</name>
    <name type="common">Orchid</name>
    <dbReference type="NCBI Taxonomy" id="161865"/>
    <lineage>
        <taxon>Eukaryota</taxon>
        <taxon>Viridiplantae</taxon>
        <taxon>Streptophyta</taxon>
        <taxon>Embryophyta</taxon>
        <taxon>Tracheophyta</taxon>
        <taxon>Spermatophyta</taxon>
        <taxon>Magnoliopsida</taxon>
        <taxon>Liliopsida</taxon>
        <taxon>Asparagales</taxon>
        <taxon>Orchidaceae</taxon>
        <taxon>Epidendroideae</taxon>
        <taxon>Malaxideae</taxon>
        <taxon>Dendrobiinae</taxon>
        <taxon>Dendrobium</taxon>
    </lineage>
</organism>
<protein>
    <recommendedName>
        <fullName evidence="8">AP2/ERF domain-containing protein</fullName>
    </recommendedName>
</protein>
<keyword evidence="5" id="KW-0539">Nucleus</keyword>
<evidence type="ECO:0000313" key="9">
    <source>
        <dbReference type="EMBL" id="KAH0454743.1"/>
    </source>
</evidence>
<dbReference type="InterPro" id="IPR001471">
    <property type="entry name" value="AP2/ERF_dom"/>
</dbReference>
<evidence type="ECO:0000256" key="3">
    <source>
        <dbReference type="ARBA" id="ARBA00023125"/>
    </source>
</evidence>
<feature type="compositionally biased region" description="Basic and acidic residues" evidence="7">
    <location>
        <begin position="239"/>
        <end position="248"/>
    </location>
</feature>
<keyword evidence="3" id="KW-0238">DNA-binding</keyword>
<dbReference type="PANTHER" id="PTHR32467:SF32">
    <property type="entry name" value="AP2-LIKE ETHYLENE-RESPONSIVE TRANSCRIPTION FACTOR SMOS1"/>
    <property type="match status" value="1"/>
</dbReference>
<dbReference type="SMART" id="SM00380">
    <property type="entry name" value="AP2"/>
    <property type="match status" value="1"/>
</dbReference>
<dbReference type="SUPFAM" id="SSF54171">
    <property type="entry name" value="DNA-binding domain"/>
    <property type="match status" value="1"/>
</dbReference>
<evidence type="ECO:0000256" key="6">
    <source>
        <dbReference type="ARBA" id="ARBA00037973"/>
    </source>
</evidence>
<dbReference type="GO" id="GO:0003700">
    <property type="term" value="F:DNA-binding transcription factor activity"/>
    <property type="evidence" value="ECO:0007669"/>
    <property type="project" value="InterPro"/>
</dbReference>